<keyword evidence="2" id="KW-1185">Reference proteome</keyword>
<name>A0A5C3P6Q6_9APHY</name>
<reference evidence="1 2" key="1">
    <citation type="journal article" date="2019" name="Nat. Ecol. Evol.">
        <title>Megaphylogeny resolves global patterns of mushroom evolution.</title>
        <authorList>
            <person name="Varga T."/>
            <person name="Krizsan K."/>
            <person name="Foldi C."/>
            <person name="Dima B."/>
            <person name="Sanchez-Garcia M."/>
            <person name="Sanchez-Ramirez S."/>
            <person name="Szollosi G.J."/>
            <person name="Szarkandi J.G."/>
            <person name="Papp V."/>
            <person name="Albert L."/>
            <person name="Andreopoulos W."/>
            <person name="Angelini C."/>
            <person name="Antonin V."/>
            <person name="Barry K.W."/>
            <person name="Bougher N.L."/>
            <person name="Buchanan P."/>
            <person name="Buyck B."/>
            <person name="Bense V."/>
            <person name="Catcheside P."/>
            <person name="Chovatia M."/>
            <person name="Cooper J."/>
            <person name="Damon W."/>
            <person name="Desjardin D."/>
            <person name="Finy P."/>
            <person name="Geml J."/>
            <person name="Haridas S."/>
            <person name="Hughes K."/>
            <person name="Justo A."/>
            <person name="Karasinski D."/>
            <person name="Kautmanova I."/>
            <person name="Kiss B."/>
            <person name="Kocsube S."/>
            <person name="Kotiranta H."/>
            <person name="LaButti K.M."/>
            <person name="Lechner B.E."/>
            <person name="Liimatainen K."/>
            <person name="Lipzen A."/>
            <person name="Lukacs Z."/>
            <person name="Mihaltcheva S."/>
            <person name="Morgado L.N."/>
            <person name="Niskanen T."/>
            <person name="Noordeloos M.E."/>
            <person name="Ohm R.A."/>
            <person name="Ortiz-Santana B."/>
            <person name="Ovrebo C."/>
            <person name="Racz N."/>
            <person name="Riley R."/>
            <person name="Savchenko A."/>
            <person name="Shiryaev A."/>
            <person name="Soop K."/>
            <person name="Spirin V."/>
            <person name="Szebenyi C."/>
            <person name="Tomsovsky M."/>
            <person name="Tulloss R.E."/>
            <person name="Uehling J."/>
            <person name="Grigoriev I.V."/>
            <person name="Vagvolgyi C."/>
            <person name="Papp T."/>
            <person name="Martin F.M."/>
            <person name="Miettinen O."/>
            <person name="Hibbett D.S."/>
            <person name="Nagy L.G."/>
        </authorList>
    </citation>
    <scope>NUCLEOTIDE SEQUENCE [LARGE SCALE GENOMIC DNA]</scope>
    <source>
        <strain evidence="1 2">HHB13444</strain>
    </source>
</reference>
<evidence type="ECO:0000313" key="1">
    <source>
        <dbReference type="EMBL" id="TFK84288.1"/>
    </source>
</evidence>
<evidence type="ECO:0000313" key="2">
    <source>
        <dbReference type="Proteomes" id="UP000308197"/>
    </source>
</evidence>
<protein>
    <recommendedName>
        <fullName evidence="3">F-box domain-containing protein</fullName>
    </recommendedName>
</protein>
<sequence>MDPAAEGWPGVVARPSMYLRSALLRKRRKVPQTGCTVSLTPVDGQPLGHDILVSVMHAAGLAWLWPEVVALMKTCKELYHEGTRLLLTETVDLRGHGSIASFTSFILHANSALLPHFHNRLSIWVNDTDYPVPDDVCKSFPQAISRSTHLRSLHILHLNPLLQTYPDLLTAFLSLPALEDLYIRIWVEARHMLIAKFLRGLRCPLKCLRLQCFVRDHGKNVDYRREADPLWLCAGVAATLETLALTGLVQMGTTHSYPNVKNFHMEVGLIPILRPIITSFPALRTLVSVPRPLPSNYAEISCFMVDYSGKGHWAPKDENVPTWKHSREANRRDQLVNGSWDTLDTLISNSLVACTLGLICHVRRVHLLLQFDSLDKRVIITLISVLRDTRPHCLRLAFYRVDIDLVLHMMEHVIYVRDYLSELELRLNISEGSFDAKQYLNQLVHALRFSNIFSLRIELVCFKEQFARTPTECSNRCWQEFLREYCIMEDTIRAADVRKVAKHFITTLPDLRYIEIWWGSCYMPYGLDGGGVGINLDVGPETYDIPAEAHPDDWDATW</sequence>
<dbReference type="EMBL" id="ML211327">
    <property type="protein sequence ID" value="TFK84288.1"/>
    <property type="molecule type" value="Genomic_DNA"/>
</dbReference>
<dbReference type="Proteomes" id="UP000308197">
    <property type="component" value="Unassembled WGS sequence"/>
</dbReference>
<organism evidence="1 2">
    <name type="scientific">Polyporus arcularius HHB13444</name>
    <dbReference type="NCBI Taxonomy" id="1314778"/>
    <lineage>
        <taxon>Eukaryota</taxon>
        <taxon>Fungi</taxon>
        <taxon>Dikarya</taxon>
        <taxon>Basidiomycota</taxon>
        <taxon>Agaricomycotina</taxon>
        <taxon>Agaricomycetes</taxon>
        <taxon>Polyporales</taxon>
        <taxon>Polyporaceae</taxon>
        <taxon>Polyporus</taxon>
    </lineage>
</organism>
<evidence type="ECO:0008006" key="3">
    <source>
        <dbReference type="Google" id="ProtNLM"/>
    </source>
</evidence>
<dbReference type="AlphaFoldDB" id="A0A5C3P6Q6"/>
<gene>
    <name evidence="1" type="ORF">K466DRAFT_665257</name>
</gene>
<proteinExistence type="predicted"/>
<accession>A0A5C3P6Q6</accession>
<dbReference type="InParanoid" id="A0A5C3P6Q6"/>